<evidence type="ECO:0000256" key="1">
    <source>
        <dbReference type="SAM" id="SignalP"/>
    </source>
</evidence>
<feature type="signal peptide" evidence="1">
    <location>
        <begin position="1"/>
        <end position="31"/>
    </location>
</feature>
<sequence length="859" mass="88089">MRNRRISTATALAVLFSSVALTGLGSTAAHADDHAVLPVASVADVVVDSVHQRVFVSDPTGGKVVATDYSGNVVGTLGSLPEAGGLEISADSQTLYVAVEGSDEIAAIDTAGLTESARYSTGTADAPTTLARAGGKLWFGYGKATYGNIGSLDLSGPEPVLAVAQDSGSRWYYAPRLASNPAAPGVLAAGVPGLSPSAVATYDVSGADAPKLLAQGQAGSNLRDLAVTPDGDQVVTASGAPYKHQVLSTTDLEEVGSYPTDAYPNAVDIAADGTVAAGIDGIYEPDVYIFKPGTTEPVRRYDFADTGTGTLVPDGLAWEPDGNHLFAVTESGSTYRLNTLNAPTKAVTTVTVNAPASAVPGKSLTVTGKVGGGDALPAGTSLTVTRTDAQSPSGETLAPVTTGEDGTFSFADVPPVEGDVKYTVSYAGDAGHAPASATQTVAVARSVTTVTVSAPASAVPGKSLTVTGKVGGGDALPAGTSLTVTRTDAQSPSGKALAPVTTGEDGTFSFADVPPVEGGVKYTVSYAGDAGHAPASATRTVAVSRNATTVTVSAPATATRAKALTVTGKIANATALPAGTVLTVKRTDLDTPSGKALTSVKTKADGTFSFTDTPPAGGSVKYTVSYAGDTTRAPASGSDTVAVSRTATTLSLNNNGKVYAYGKDVTFTAHLGTTYKNRTVEIWADPYGSDKPKVLVKKATVNSSGNVSAVVDMKRDTTVTAVFAGDARTAPKSVKVTAYANVSVSTSLTKYYKTAKISSSSPTYYWYRKNTGPLFTTTMSYYPGREHRLDIDVYYQGQWHRGYDEYFALGSNGKSVIDLGASDEAGLRVRVRSAYINESSGDNVNSTTYSSWKYIYFTN</sequence>
<evidence type="ECO:0000313" key="2">
    <source>
        <dbReference type="EMBL" id="GGT48174.1"/>
    </source>
</evidence>
<dbReference type="SUPFAM" id="SSF50974">
    <property type="entry name" value="Nitrous oxide reductase, N-terminal domain"/>
    <property type="match status" value="1"/>
</dbReference>
<evidence type="ECO:0000313" key="3">
    <source>
        <dbReference type="Proteomes" id="UP000646776"/>
    </source>
</evidence>
<organism evidence="2 3">
    <name type="scientific">Streptomyces phaeofaciens</name>
    <dbReference type="NCBI Taxonomy" id="68254"/>
    <lineage>
        <taxon>Bacteria</taxon>
        <taxon>Bacillati</taxon>
        <taxon>Actinomycetota</taxon>
        <taxon>Actinomycetes</taxon>
        <taxon>Kitasatosporales</taxon>
        <taxon>Streptomycetaceae</taxon>
        <taxon>Streptomyces</taxon>
    </lineage>
</organism>
<dbReference type="InterPro" id="IPR015943">
    <property type="entry name" value="WD40/YVTN_repeat-like_dom_sf"/>
</dbReference>
<evidence type="ECO:0008006" key="4">
    <source>
        <dbReference type="Google" id="ProtNLM"/>
    </source>
</evidence>
<keyword evidence="1" id="KW-0732">Signal</keyword>
<feature type="chain" id="PRO_5036929975" description="Ig-like domain repeat protein" evidence="1">
    <location>
        <begin position="32"/>
        <end position="859"/>
    </location>
</feature>
<dbReference type="Gene3D" id="2.130.10.10">
    <property type="entry name" value="YVTN repeat-like/Quinoprotein amine dehydrogenase"/>
    <property type="match status" value="2"/>
</dbReference>
<protein>
    <recommendedName>
        <fullName evidence="4">Ig-like domain repeat protein</fullName>
    </recommendedName>
</protein>
<dbReference type="RefSeq" id="WP_189711184.1">
    <property type="nucleotide sequence ID" value="NZ_BMSA01000006.1"/>
</dbReference>
<keyword evidence="3" id="KW-1185">Reference proteome</keyword>
<accession>A0A918LTN1</accession>
<reference evidence="2" key="2">
    <citation type="submission" date="2020-09" db="EMBL/GenBank/DDBJ databases">
        <authorList>
            <person name="Sun Q."/>
            <person name="Ohkuma M."/>
        </authorList>
    </citation>
    <scope>NUCLEOTIDE SEQUENCE</scope>
    <source>
        <strain evidence="2">JCM 4125</strain>
    </source>
</reference>
<name>A0A918LTN1_9ACTN</name>
<reference evidence="2" key="1">
    <citation type="journal article" date="2014" name="Int. J. Syst. Evol. Microbiol.">
        <title>Complete genome sequence of Corynebacterium casei LMG S-19264T (=DSM 44701T), isolated from a smear-ripened cheese.</title>
        <authorList>
            <consortium name="US DOE Joint Genome Institute (JGI-PGF)"/>
            <person name="Walter F."/>
            <person name="Albersmeier A."/>
            <person name="Kalinowski J."/>
            <person name="Ruckert C."/>
        </authorList>
    </citation>
    <scope>NUCLEOTIDE SEQUENCE</scope>
    <source>
        <strain evidence="2">JCM 4125</strain>
    </source>
</reference>
<dbReference type="Proteomes" id="UP000646776">
    <property type="component" value="Unassembled WGS sequence"/>
</dbReference>
<comment type="caution">
    <text evidence="2">The sequence shown here is derived from an EMBL/GenBank/DDBJ whole genome shotgun (WGS) entry which is preliminary data.</text>
</comment>
<dbReference type="EMBL" id="BMSA01000006">
    <property type="protein sequence ID" value="GGT48174.1"/>
    <property type="molecule type" value="Genomic_DNA"/>
</dbReference>
<proteinExistence type="predicted"/>
<dbReference type="AlphaFoldDB" id="A0A918LTN1"/>
<gene>
    <name evidence="2" type="ORF">GCM10010226_26560</name>
</gene>
<dbReference type="InterPro" id="IPR011045">
    <property type="entry name" value="N2O_reductase_N"/>
</dbReference>